<name>A0AAN8WER4_HALRR</name>
<proteinExistence type="predicted"/>
<protein>
    <submittedName>
        <fullName evidence="1">Uncharacterized protein</fullName>
    </submittedName>
</protein>
<sequence>MNNTDILSLCNGYHVGHHPPPLGALEDTFTHIYTQSVEAQTTHPVQILVYCHTSTLPQWESPPLLEIALQLYYSIPPWSISSPKSPINIPTMPQRLCYYLAAARQLDIRKSSNSSVMHFASFLFNFLQIPK</sequence>
<dbReference type="EMBL" id="JAXCGZ010023271">
    <property type="protein sequence ID" value="KAK7014489.1"/>
    <property type="molecule type" value="Genomic_DNA"/>
</dbReference>
<evidence type="ECO:0000313" key="2">
    <source>
        <dbReference type="Proteomes" id="UP001381693"/>
    </source>
</evidence>
<dbReference type="Proteomes" id="UP001381693">
    <property type="component" value="Unassembled WGS sequence"/>
</dbReference>
<dbReference type="AlphaFoldDB" id="A0AAN8WER4"/>
<evidence type="ECO:0000313" key="1">
    <source>
        <dbReference type="EMBL" id="KAK7014489.1"/>
    </source>
</evidence>
<organism evidence="1 2">
    <name type="scientific">Halocaridina rubra</name>
    <name type="common">Hawaiian red shrimp</name>
    <dbReference type="NCBI Taxonomy" id="373956"/>
    <lineage>
        <taxon>Eukaryota</taxon>
        <taxon>Metazoa</taxon>
        <taxon>Ecdysozoa</taxon>
        <taxon>Arthropoda</taxon>
        <taxon>Crustacea</taxon>
        <taxon>Multicrustacea</taxon>
        <taxon>Malacostraca</taxon>
        <taxon>Eumalacostraca</taxon>
        <taxon>Eucarida</taxon>
        <taxon>Decapoda</taxon>
        <taxon>Pleocyemata</taxon>
        <taxon>Caridea</taxon>
        <taxon>Atyoidea</taxon>
        <taxon>Atyidae</taxon>
        <taxon>Halocaridina</taxon>
    </lineage>
</organism>
<gene>
    <name evidence="1" type="ORF">SK128_021514</name>
</gene>
<keyword evidence="2" id="KW-1185">Reference proteome</keyword>
<accession>A0AAN8WER4</accession>
<comment type="caution">
    <text evidence="1">The sequence shown here is derived from an EMBL/GenBank/DDBJ whole genome shotgun (WGS) entry which is preliminary data.</text>
</comment>
<reference evidence="1 2" key="1">
    <citation type="submission" date="2023-11" db="EMBL/GenBank/DDBJ databases">
        <title>Halocaridina rubra genome assembly.</title>
        <authorList>
            <person name="Smith C."/>
        </authorList>
    </citation>
    <scope>NUCLEOTIDE SEQUENCE [LARGE SCALE GENOMIC DNA]</scope>
    <source>
        <strain evidence="1">EP-1</strain>
        <tissue evidence="1">Whole</tissue>
    </source>
</reference>